<feature type="transmembrane region" description="Helical" evidence="7">
    <location>
        <begin position="168"/>
        <end position="185"/>
    </location>
</feature>
<comment type="similarity">
    <text evidence="2">Belongs to the major facilitator superfamily.</text>
</comment>
<evidence type="ECO:0000256" key="7">
    <source>
        <dbReference type="SAM" id="Phobius"/>
    </source>
</evidence>
<sequence>MEQKQNFKSTRLACYRGYIVQGIVNNLSPLFFVIFQKEFGISYGMISSLILFNFVTQIIVDILCVKFVDRIGYRITAVAAHVCGAAGLLSLGILPRILPFPFLGLAIATMITAVGGGMIEVIISPIIDSLPSDAKDAKMSLLHSFYCWGQVGVVLITTLAVKLIGEEYWWLLPLFWALVPAYNIMKFAKVPLMPTIPAEEKIPLGALCRSKIFFLAMVLMLCAGASELAMSQWSSLFAEKALGVPKVLGDLLGPCLFAVFMGIGRTIYGIWGAKLNLHRVLALSSVLCVLCYLGASLVPNPMIALLSCALCGFSISLMWPGVLSTTSAAYPKGGTAMFGVLAVCGDIGCSVGPALTGAVSDFVSRFGAFAASLSVTADQLGLKAGMLSAIVFPLILLLCLVLLKRALQKKKLPG</sequence>
<dbReference type="GeneID" id="90533268"/>
<reference evidence="8 9" key="1">
    <citation type="submission" date="2022-06" db="EMBL/GenBank/DDBJ databases">
        <title>Isolation of gut microbiota from human fecal samples.</title>
        <authorList>
            <person name="Pamer E.G."/>
            <person name="Barat B."/>
            <person name="Waligurski E."/>
            <person name="Medina S."/>
            <person name="Paddock L."/>
            <person name="Mostad J."/>
        </authorList>
    </citation>
    <scope>NUCLEOTIDE SEQUENCE [LARGE SCALE GENOMIC DNA]</scope>
    <source>
        <strain evidence="8 9">DFI.9.73</strain>
    </source>
</reference>
<evidence type="ECO:0000256" key="6">
    <source>
        <dbReference type="ARBA" id="ARBA00023136"/>
    </source>
</evidence>
<protein>
    <submittedName>
        <fullName evidence="8">MFS transporter</fullName>
    </submittedName>
</protein>
<feature type="transmembrane region" description="Helical" evidence="7">
    <location>
        <begin position="280"/>
        <end position="297"/>
    </location>
</feature>
<keyword evidence="9" id="KW-1185">Reference proteome</keyword>
<keyword evidence="3" id="KW-0813">Transport</keyword>
<evidence type="ECO:0000256" key="5">
    <source>
        <dbReference type="ARBA" id="ARBA00022989"/>
    </source>
</evidence>
<dbReference type="InterPro" id="IPR036259">
    <property type="entry name" value="MFS_trans_sf"/>
</dbReference>
<feature type="transmembrane region" description="Helical" evidence="7">
    <location>
        <begin position="12"/>
        <end position="35"/>
    </location>
</feature>
<organism evidence="8 9">
    <name type="scientific">Neglectibacter timonensis</name>
    <dbReference type="NCBI Taxonomy" id="1776382"/>
    <lineage>
        <taxon>Bacteria</taxon>
        <taxon>Bacillati</taxon>
        <taxon>Bacillota</taxon>
        <taxon>Clostridia</taxon>
        <taxon>Eubacteriales</taxon>
        <taxon>Oscillospiraceae</taxon>
        <taxon>Neglectibacter</taxon>
    </lineage>
</organism>
<evidence type="ECO:0000313" key="8">
    <source>
        <dbReference type="EMBL" id="MCQ4840163.1"/>
    </source>
</evidence>
<keyword evidence="5 7" id="KW-1133">Transmembrane helix</keyword>
<evidence type="ECO:0000256" key="4">
    <source>
        <dbReference type="ARBA" id="ARBA00022692"/>
    </source>
</evidence>
<keyword evidence="6 7" id="KW-0472">Membrane</keyword>
<feature type="transmembrane region" description="Helical" evidence="7">
    <location>
        <begin position="212"/>
        <end position="231"/>
    </location>
</feature>
<dbReference type="Proteomes" id="UP001524473">
    <property type="component" value="Unassembled WGS sequence"/>
</dbReference>
<feature type="transmembrane region" description="Helical" evidence="7">
    <location>
        <begin position="75"/>
        <end position="94"/>
    </location>
</feature>
<dbReference type="EMBL" id="JANFZH010000020">
    <property type="protein sequence ID" value="MCQ4840163.1"/>
    <property type="molecule type" value="Genomic_DNA"/>
</dbReference>
<dbReference type="RefSeq" id="WP_066866216.1">
    <property type="nucleotide sequence ID" value="NZ_CABKVV010000014.1"/>
</dbReference>
<evidence type="ECO:0000256" key="1">
    <source>
        <dbReference type="ARBA" id="ARBA00004651"/>
    </source>
</evidence>
<keyword evidence="4 7" id="KW-0812">Transmembrane</keyword>
<dbReference type="Gene3D" id="1.20.1250.20">
    <property type="entry name" value="MFS general substrate transporter like domains"/>
    <property type="match status" value="2"/>
</dbReference>
<dbReference type="Pfam" id="PF07690">
    <property type="entry name" value="MFS_1"/>
    <property type="match status" value="1"/>
</dbReference>
<dbReference type="PANTHER" id="PTHR23514">
    <property type="entry name" value="BYPASS OF STOP CODON PROTEIN 6"/>
    <property type="match status" value="1"/>
</dbReference>
<evidence type="ECO:0000256" key="2">
    <source>
        <dbReference type="ARBA" id="ARBA00008335"/>
    </source>
</evidence>
<dbReference type="InterPro" id="IPR011701">
    <property type="entry name" value="MFS"/>
</dbReference>
<feature type="transmembrane region" description="Helical" evidence="7">
    <location>
        <begin position="303"/>
        <end position="323"/>
    </location>
</feature>
<feature type="transmembrane region" description="Helical" evidence="7">
    <location>
        <begin position="144"/>
        <end position="162"/>
    </location>
</feature>
<evidence type="ECO:0000313" key="9">
    <source>
        <dbReference type="Proteomes" id="UP001524473"/>
    </source>
</evidence>
<feature type="transmembrane region" description="Helical" evidence="7">
    <location>
        <begin position="100"/>
        <end position="123"/>
    </location>
</feature>
<dbReference type="SUPFAM" id="SSF103473">
    <property type="entry name" value="MFS general substrate transporter"/>
    <property type="match status" value="1"/>
</dbReference>
<comment type="caution">
    <text evidence="8">The sequence shown here is derived from an EMBL/GenBank/DDBJ whole genome shotgun (WGS) entry which is preliminary data.</text>
</comment>
<evidence type="ECO:0000256" key="3">
    <source>
        <dbReference type="ARBA" id="ARBA00022448"/>
    </source>
</evidence>
<feature type="transmembrane region" description="Helical" evidence="7">
    <location>
        <begin position="335"/>
        <end position="360"/>
    </location>
</feature>
<dbReference type="PANTHER" id="PTHR23514:SF3">
    <property type="entry name" value="BYPASS OF STOP CODON PROTEIN 6"/>
    <property type="match status" value="1"/>
</dbReference>
<accession>A0ABT1S005</accession>
<gene>
    <name evidence="8" type="ORF">NE695_09575</name>
</gene>
<comment type="subcellular location">
    <subcellularLocation>
        <location evidence="1">Cell membrane</location>
        <topology evidence="1">Multi-pass membrane protein</topology>
    </subcellularLocation>
</comment>
<name>A0ABT1S005_9FIRM</name>
<proteinExistence type="inferred from homology"/>
<feature type="transmembrane region" description="Helical" evidence="7">
    <location>
        <begin position="251"/>
        <end position="268"/>
    </location>
</feature>
<feature type="transmembrane region" description="Helical" evidence="7">
    <location>
        <begin position="41"/>
        <end position="63"/>
    </location>
</feature>
<dbReference type="InterPro" id="IPR051788">
    <property type="entry name" value="MFS_Transporter"/>
</dbReference>
<feature type="transmembrane region" description="Helical" evidence="7">
    <location>
        <begin position="380"/>
        <end position="403"/>
    </location>
</feature>